<keyword evidence="2" id="KW-1185">Reference proteome</keyword>
<name>A0A3B6RHF0_WHEAT</name>
<dbReference type="Gramene" id="TraesCS7A02G343300.2">
    <property type="protein sequence ID" value="TraesCS7A02G343300.2"/>
    <property type="gene ID" value="TraesCS7A02G343300"/>
</dbReference>
<organism evidence="1">
    <name type="scientific">Triticum aestivum</name>
    <name type="common">Wheat</name>
    <dbReference type="NCBI Taxonomy" id="4565"/>
    <lineage>
        <taxon>Eukaryota</taxon>
        <taxon>Viridiplantae</taxon>
        <taxon>Streptophyta</taxon>
        <taxon>Embryophyta</taxon>
        <taxon>Tracheophyta</taxon>
        <taxon>Spermatophyta</taxon>
        <taxon>Magnoliopsida</taxon>
        <taxon>Liliopsida</taxon>
        <taxon>Poales</taxon>
        <taxon>Poaceae</taxon>
        <taxon>BOP clade</taxon>
        <taxon>Pooideae</taxon>
        <taxon>Triticodae</taxon>
        <taxon>Triticeae</taxon>
        <taxon>Triticinae</taxon>
        <taxon>Triticum</taxon>
    </lineage>
</organism>
<reference evidence="1" key="1">
    <citation type="submission" date="2018-08" db="EMBL/GenBank/DDBJ databases">
        <authorList>
            <person name="Rossello M."/>
        </authorList>
    </citation>
    <scope>NUCLEOTIDE SEQUENCE [LARGE SCALE GENOMIC DNA]</scope>
    <source>
        <strain evidence="1">cv. Chinese Spring</strain>
    </source>
</reference>
<accession>A0A3B6RHF0</accession>
<evidence type="ECO:0000313" key="2">
    <source>
        <dbReference type="Proteomes" id="UP000019116"/>
    </source>
</evidence>
<dbReference type="EnsemblPlants" id="TraesCS7A02G343300.2">
    <property type="protein sequence ID" value="TraesCS7A02G343300.2"/>
    <property type="gene ID" value="TraesCS7A02G343300"/>
</dbReference>
<evidence type="ECO:0000313" key="1">
    <source>
        <dbReference type="EnsemblPlants" id="TraesCS7A02G343300.2"/>
    </source>
</evidence>
<proteinExistence type="predicted"/>
<protein>
    <submittedName>
        <fullName evidence="1">Uncharacterized protein</fullName>
    </submittedName>
</protein>
<reference evidence="1" key="2">
    <citation type="submission" date="2018-10" db="UniProtKB">
        <authorList>
            <consortium name="EnsemblPlants"/>
        </authorList>
    </citation>
    <scope>IDENTIFICATION</scope>
</reference>
<dbReference type="Proteomes" id="UP000019116">
    <property type="component" value="Chromosome 7A"/>
</dbReference>
<sequence length="101" mass="11019">MQAAAHASITSLCRSSHGLHRVTHCKDVNHTAAGFSAVIFVRIFRSGLKEVEELQFDPKDGDSTSCVVLQATRLAVLHTPQMKVLELHSPIVSVNQTLQSL</sequence>
<dbReference type="AlphaFoldDB" id="A0A3B6RHF0"/>
<dbReference type="Gramene" id="TraesCS7A03G0843600.2">
    <property type="protein sequence ID" value="TraesCS7A03G0843600.2.CDS"/>
    <property type="gene ID" value="TraesCS7A03G0843600"/>
</dbReference>